<dbReference type="Proteomes" id="UP001164250">
    <property type="component" value="Chromosome 4"/>
</dbReference>
<reference evidence="2" key="1">
    <citation type="journal article" date="2023" name="G3 (Bethesda)">
        <title>Genome assembly and association tests identify interacting loci associated with vigor, precocity, and sex in interspecific pistachio rootstocks.</title>
        <authorList>
            <person name="Palmer W."/>
            <person name="Jacygrad E."/>
            <person name="Sagayaradj S."/>
            <person name="Cavanaugh K."/>
            <person name="Han R."/>
            <person name="Bertier L."/>
            <person name="Beede B."/>
            <person name="Kafkas S."/>
            <person name="Golino D."/>
            <person name="Preece J."/>
            <person name="Michelmore R."/>
        </authorList>
    </citation>
    <scope>NUCLEOTIDE SEQUENCE [LARGE SCALE GENOMIC DNA]</scope>
</reference>
<evidence type="ECO:0000313" key="2">
    <source>
        <dbReference type="Proteomes" id="UP001164250"/>
    </source>
</evidence>
<proteinExistence type="predicted"/>
<gene>
    <name evidence="1" type="ORF">Patl1_19779</name>
</gene>
<dbReference type="EMBL" id="CM047900">
    <property type="protein sequence ID" value="KAJ0098756.1"/>
    <property type="molecule type" value="Genomic_DNA"/>
</dbReference>
<evidence type="ECO:0000313" key="1">
    <source>
        <dbReference type="EMBL" id="KAJ0098756.1"/>
    </source>
</evidence>
<name>A0ACC1BIF2_9ROSI</name>
<accession>A0ACC1BIF2</accession>
<comment type="caution">
    <text evidence="1">The sequence shown here is derived from an EMBL/GenBank/DDBJ whole genome shotgun (WGS) entry which is preliminary data.</text>
</comment>
<protein>
    <submittedName>
        <fullName evidence="1">Uncharacterized protein</fullName>
    </submittedName>
</protein>
<keyword evidence="2" id="KW-1185">Reference proteome</keyword>
<sequence>MEAAKVIKTLADEERLFYDDSYLKSHKDKGQPSAKSDVKGCDSVPKTTKLRKRTKKGRSKHMNGTLNFGCHISKGKFSVLLTQETVSVKFLDSGNILFYLFYQSVNYRLHVSHESISQIELYCPRGQTSKFLVIQLLHGPQIYGKHGRWVREVDFTPSSCIGQSSALCLELQWGARVSDISRAFPSYKRRGELFVLEPGSTFSSNSDFAPIISPPQGFDMPFKILFKINSLVQHGCLPGPALNANFFRLVDPNRINMAYIEHALDKLSHLQKC</sequence>
<organism evidence="1 2">
    <name type="scientific">Pistacia atlantica</name>
    <dbReference type="NCBI Taxonomy" id="434234"/>
    <lineage>
        <taxon>Eukaryota</taxon>
        <taxon>Viridiplantae</taxon>
        <taxon>Streptophyta</taxon>
        <taxon>Embryophyta</taxon>
        <taxon>Tracheophyta</taxon>
        <taxon>Spermatophyta</taxon>
        <taxon>Magnoliopsida</taxon>
        <taxon>eudicotyledons</taxon>
        <taxon>Gunneridae</taxon>
        <taxon>Pentapetalae</taxon>
        <taxon>rosids</taxon>
        <taxon>malvids</taxon>
        <taxon>Sapindales</taxon>
        <taxon>Anacardiaceae</taxon>
        <taxon>Pistacia</taxon>
    </lineage>
</organism>